<dbReference type="EMBL" id="CAJPEV010000762">
    <property type="protein sequence ID" value="CAG0888308.1"/>
    <property type="molecule type" value="Genomic_DNA"/>
</dbReference>
<dbReference type="Proteomes" id="UP000677054">
    <property type="component" value="Unassembled WGS sequence"/>
</dbReference>
<evidence type="ECO:0000313" key="3">
    <source>
        <dbReference type="Proteomes" id="UP000677054"/>
    </source>
</evidence>
<accession>A0A7R8X6L6</accession>
<evidence type="ECO:0000313" key="2">
    <source>
        <dbReference type="EMBL" id="CAD7245029.1"/>
    </source>
</evidence>
<name>A0A7R8X6L6_9CRUS</name>
<organism evidence="2">
    <name type="scientific">Darwinula stevensoni</name>
    <dbReference type="NCBI Taxonomy" id="69355"/>
    <lineage>
        <taxon>Eukaryota</taxon>
        <taxon>Metazoa</taxon>
        <taxon>Ecdysozoa</taxon>
        <taxon>Arthropoda</taxon>
        <taxon>Crustacea</taxon>
        <taxon>Oligostraca</taxon>
        <taxon>Ostracoda</taxon>
        <taxon>Podocopa</taxon>
        <taxon>Podocopida</taxon>
        <taxon>Darwinulocopina</taxon>
        <taxon>Darwinuloidea</taxon>
        <taxon>Darwinulidae</taxon>
        <taxon>Darwinula</taxon>
    </lineage>
</organism>
<feature type="signal peptide" evidence="1">
    <location>
        <begin position="1"/>
        <end position="18"/>
    </location>
</feature>
<reference evidence="2" key="1">
    <citation type="submission" date="2020-11" db="EMBL/GenBank/DDBJ databases">
        <authorList>
            <person name="Tran Van P."/>
        </authorList>
    </citation>
    <scope>NUCLEOTIDE SEQUENCE</scope>
</reference>
<dbReference type="EMBL" id="LR900279">
    <property type="protein sequence ID" value="CAD7245029.1"/>
    <property type="molecule type" value="Genomic_DNA"/>
</dbReference>
<sequence length="111" mass="11817">MYVSAPLLVLLVQRLASGFPANDRGGIWGSGFVEDIGDEIPRSPFLPDISASGPQLGRFDLGDLGDASLWAGEKLNEGVIREGGKDFINWVKGIAKSKKLKEVNAKLGSSC</sequence>
<dbReference type="AlphaFoldDB" id="A0A7R8X6L6"/>
<gene>
    <name evidence="2" type="ORF">DSTB1V02_LOCUS4907</name>
</gene>
<proteinExistence type="predicted"/>
<evidence type="ECO:0008006" key="4">
    <source>
        <dbReference type="Google" id="ProtNLM"/>
    </source>
</evidence>
<feature type="chain" id="PRO_5036209037" description="Secreted protein" evidence="1">
    <location>
        <begin position="19"/>
        <end position="111"/>
    </location>
</feature>
<protein>
    <recommendedName>
        <fullName evidence="4">Secreted protein</fullName>
    </recommendedName>
</protein>
<keyword evidence="3" id="KW-1185">Reference proteome</keyword>
<evidence type="ECO:0000256" key="1">
    <source>
        <dbReference type="SAM" id="SignalP"/>
    </source>
</evidence>
<keyword evidence="1" id="KW-0732">Signal</keyword>